<dbReference type="InterPro" id="IPR047057">
    <property type="entry name" value="MerR_fam"/>
</dbReference>
<evidence type="ECO:0000256" key="2">
    <source>
        <dbReference type="SAM" id="MobiDB-lite"/>
    </source>
</evidence>
<evidence type="ECO:0000313" key="4">
    <source>
        <dbReference type="EMBL" id="RDI54571.1"/>
    </source>
</evidence>
<dbReference type="GO" id="GO:0003700">
    <property type="term" value="F:DNA-binding transcription factor activity"/>
    <property type="evidence" value="ECO:0007669"/>
    <property type="project" value="InterPro"/>
</dbReference>
<dbReference type="PANTHER" id="PTHR30204">
    <property type="entry name" value="REDOX-CYCLING DRUG-SENSING TRANSCRIPTIONAL ACTIVATOR SOXR"/>
    <property type="match status" value="1"/>
</dbReference>
<protein>
    <submittedName>
        <fullName evidence="4">MerR-like DNA binding protein</fullName>
    </submittedName>
</protein>
<dbReference type="Gene3D" id="1.10.1660.10">
    <property type="match status" value="1"/>
</dbReference>
<organism evidence="4 5">
    <name type="scientific">Nocardia mexicana</name>
    <dbReference type="NCBI Taxonomy" id="279262"/>
    <lineage>
        <taxon>Bacteria</taxon>
        <taxon>Bacillati</taxon>
        <taxon>Actinomycetota</taxon>
        <taxon>Actinomycetes</taxon>
        <taxon>Mycobacteriales</taxon>
        <taxon>Nocardiaceae</taxon>
        <taxon>Nocardia</taxon>
    </lineage>
</organism>
<dbReference type="SUPFAM" id="SSF46955">
    <property type="entry name" value="Putative DNA-binding domain"/>
    <property type="match status" value="1"/>
</dbReference>
<gene>
    <name evidence="4" type="ORF">DFR68_102699</name>
</gene>
<name>A0A370HDK8_9NOCA</name>
<dbReference type="AlphaFoldDB" id="A0A370HDK8"/>
<dbReference type="PANTHER" id="PTHR30204:SF93">
    <property type="entry name" value="HTH MERR-TYPE DOMAIN-CONTAINING PROTEIN"/>
    <property type="match status" value="1"/>
</dbReference>
<feature type="region of interest" description="Disordered" evidence="2">
    <location>
        <begin position="87"/>
        <end position="108"/>
    </location>
</feature>
<comment type="caution">
    <text evidence="4">The sequence shown here is derived from an EMBL/GenBank/DDBJ whole genome shotgun (WGS) entry which is preliminary data.</text>
</comment>
<dbReference type="GO" id="GO:0003677">
    <property type="term" value="F:DNA binding"/>
    <property type="evidence" value="ECO:0007669"/>
    <property type="project" value="UniProtKB-KW"/>
</dbReference>
<sequence length="237" mass="26470">MQSEFTIDELARAADTTVRSVRVYHERGLLPSPDVRGRVGYYGSDHLNRLQTISRLLSRGMKLNGIRELLDAWDRGDGLADVLGVSEPVPSETPTTPFPAVNEPGPEQRAPELPEYIRQVLDTSNDPLDAYQLTNPRCSDLATRLVEAGLSTTASFQLVEQLRGACDQIADWYASELFYCLARQGYEESERTPKDRMKLESDLAIARLITTRAASELLDQAFARYAELPPQETADTH</sequence>
<dbReference type="PROSITE" id="PS50937">
    <property type="entry name" value="HTH_MERR_2"/>
    <property type="match status" value="1"/>
</dbReference>
<proteinExistence type="predicted"/>
<evidence type="ECO:0000313" key="5">
    <source>
        <dbReference type="Proteomes" id="UP000255355"/>
    </source>
</evidence>
<reference evidence="4 5" key="1">
    <citation type="submission" date="2018-07" db="EMBL/GenBank/DDBJ databases">
        <title>Genomic Encyclopedia of Type Strains, Phase IV (KMG-IV): sequencing the most valuable type-strain genomes for metagenomic binning, comparative biology and taxonomic classification.</title>
        <authorList>
            <person name="Goeker M."/>
        </authorList>
    </citation>
    <scope>NUCLEOTIDE SEQUENCE [LARGE SCALE GENOMIC DNA]</scope>
    <source>
        <strain evidence="4 5">DSM 44952</strain>
    </source>
</reference>
<evidence type="ECO:0000256" key="1">
    <source>
        <dbReference type="ARBA" id="ARBA00023125"/>
    </source>
</evidence>
<feature type="domain" description="HTH merR-type" evidence="3">
    <location>
        <begin position="4"/>
        <end position="72"/>
    </location>
</feature>
<dbReference type="SMART" id="SM00422">
    <property type="entry name" value="HTH_MERR"/>
    <property type="match status" value="1"/>
</dbReference>
<dbReference type="EMBL" id="QQAZ01000002">
    <property type="protein sequence ID" value="RDI54571.1"/>
    <property type="molecule type" value="Genomic_DNA"/>
</dbReference>
<dbReference type="Proteomes" id="UP000255355">
    <property type="component" value="Unassembled WGS sequence"/>
</dbReference>
<keyword evidence="5" id="KW-1185">Reference proteome</keyword>
<evidence type="ECO:0000259" key="3">
    <source>
        <dbReference type="PROSITE" id="PS50937"/>
    </source>
</evidence>
<dbReference type="Pfam" id="PF13411">
    <property type="entry name" value="MerR_1"/>
    <property type="match status" value="1"/>
</dbReference>
<keyword evidence="1" id="KW-0238">DNA-binding</keyword>
<dbReference type="InterPro" id="IPR000551">
    <property type="entry name" value="MerR-type_HTH_dom"/>
</dbReference>
<dbReference type="InterPro" id="IPR009061">
    <property type="entry name" value="DNA-bd_dom_put_sf"/>
</dbReference>
<accession>A0A370HDK8</accession>
<dbReference type="STRING" id="1210089.GCA_001613165_03911"/>